<dbReference type="RefSeq" id="WP_147286216.1">
    <property type="nucleotide sequence ID" value="NZ_QQNA01000454.1"/>
</dbReference>
<sequence length="309" mass="31845">SSSTTSSSSEREKPVTLIGVEPDSYTRLARLHDLGAFPARVLKARNGDGVLDAVASPATAERLGTAPRRIASAAGEITVRITTVRSHTPAAPHAEFLLVNGAGLAAAEPTALLVAGDDLDARKLSVAARGTSDPKRRLGDLAPRASLLSEERASFTASPLQSGAERIYAVAVVAGAFYAVVALLLSFLYSTRERTALLVRLRTMGLTHRQGCLLLGLEALPPALLAAGGGILVGWATIRLLAPGIDLVQLAVASAAEPLTGGVSLSTDVWSLVLPAAGVLVLAGAVAAAQAWWSGRRGTITELRAGDSR</sequence>
<keyword evidence="3 6" id="KW-0812">Transmembrane</keyword>
<feature type="domain" description="ABC3 transporter permease C-terminal" evidence="7">
    <location>
        <begin position="170"/>
        <end position="290"/>
    </location>
</feature>
<dbReference type="EMBL" id="QQNA01000454">
    <property type="protein sequence ID" value="RDG30152.1"/>
    <property type="molecule type" value="Genomic_DNA"/>
</dbReference>
<dbReference type="Proteomes" id="UP000253741">
    <property type="component" value="Unassembled WGS sequence"/>
</dbReference>
<name>A0A370ANT6_9ACTN</name>
<keyword evidence="2" id="KW-1003">Cell membrane</keyword>
<organism evidence="8 9">
    <name type="scientific">Streptomyces corynorhini</name>
    <dbReference type="NCBI Taxonomy" id="2282652"/>
    <lineage>
        <taxon>Bacteria</taxon>
        <taxon>Bacillati</taxon>
        <taxon>Actinomycetota</taxon>
        <taxon>Actinomycetes</taxon>
        <taxon>Kitasatosporales</taxon>
        <taxon>Streptomycetaceae</taxon>
        <taxon>Streptomyces</taxon>
    </lineage>
</organism>
<feature type="non-terminal residue" evidence="8">
    <location>
        <position position="1"/>
    </location>
</feature>
<evidence type="ECO:0000256" key="6">
    <source>
        <dbReference type="SAM" id="Phobius"/>
    </source>
</evidence>
<comment type="subcellular location">
    <subcellularLocation>
        <location evidence="1">Cell membrane</location>
        <topology evidence="1">Multi-pass membrane protein</topology>
    </subcellularLocation>
</comment>
<evidence type="ECO:0000256" key="5">
    <source>
        <dbReference type="ARBA" id="ARBA00023136"/>
    </source>
</evidence>
<feature type="transmembrane region" description="Helical" evidence="6">
    <location>
        <begin position="167"/>
        <end position="190"/>
    </location>
</feature>
<accession>A0A370ANT6</accession>
<evidence type="ECO:0000256" key="1">
    <source>
        <dbReference type="ARBA" id="ARBA00004651"/>
    </source>
</evidence>
<evidence type="ECO:0000256" key="2">
    <source>
        <dbReference type="ARBA" id="ARBA00022475"/>
    </source>
</evidence>
<feature type="transmembrane region" description="Helical" evidence="6">
    <location>
        <begin position="211"/>
        <end position="238"/>
    </location>
</feature>
<keyword evidence="9" id="KW-1185">Reference proteome</keyword>
<evidence type="ECO:0000256" key="3">
    <source>
        <dbReference type="ARBA" id="ARBA00022692"/>
    </source>
</evidence>
<dbReference type="AlphaFoldDB" id="A0A370ANT6"/>
<evidence type="ECO:0000313" key="9">
    <source>
        <dbReference type="Proteomes" id="UP000253741"/>
    </source>
</evidence>
<evidence type="ECO:0000256" key="4">
    <source>
        <dbReference type="ARBA" id="ARBA00022989"/>
    </source>
</evidence>
<feature type="transmembrane region" description="Helical" evidence="6">
    <location>
        <begin position="269"/>
        <end position="293"/>
    </location>
</feature>
<gene>
    <name evidence="8" type="ORF">DVH02_34435</name>
</gene>
<dbReference type="GO" id="GO:0005886">
    <property type="term" value="C:plasma membrane"/>
    <property type="evidence" value="ECO:0007669"/>
    <property type="project" value="UniProtKB-SubCell"/>
</dbReference>
<evidence type="ECO:0000313" key="8">
    <source>
        <dbReference type="EMBL" id="RDG30152.1"/>
    </source>
</evidence>
<dbReference type="InterPro" id="IPR003838">
    <property type="entry name" value="ABC3_permease_C"/>
</dbReference>
<keyword evidence="5 6" id="KW-0472">Membrane</keyword>
<evidence type="ECO:0000259" key="7">
    <source>
        <dbReference type="Pfam" id="PF02687"/>
    </source>
</evidence>
<keyword evidence="4 6" id="KW-1133">Transmembrane helix</keyword>
<dbReference type="Pfam" id="PF02687">
    <property type="entry name" value="FtsX"/>
    <property type="match status" value="1"/>
</dbReference>
<protein>
    <submittedName>
        <fullName evidence="8">ABC transporter permease</fullName>
    </submittedName>
</protein>
<comment type="caution">
    <text evidence="8">The sequence shown here is derived from an EMBL/GenBank/DDBJ whole genome shotgun (WGS) entry which is preliminary data.</text>
</comment>
<reference evidence="8 9" key="1">
    <citation type="submission" date="2018-07" db="EMBL/GenBank/DDBJ databases">
        <title>Streptomyces species from bats.</title>
        <authorList>
            <person name="Dunlap C."/>
        </authorList>
    </citation>
    <scope>NUCLEOTIDE SEQUENCE [LARGE SCALE GENOMIC DNA]</scope>
    <source>
        <strain evidence="8 9">AC230</strain>
    </source>
</reference>
<proteinExistence type="predicted"/>